<dbReference type="RefSeq" id="WP_006983350.1">
    <property type="nucleotide sequence ID" value="NZ_ABVL01000033.1"/>
</dbReference>
<dbReference type="eggNOG" id="ENOG50335TD">
    <property type="taxonomic scope" value="Bacteria"/>
</dbReference>
<accession>B4DAU0</accession>
<protein>
    <submittedName>
        <fullName evidence="1">Uncharacterized protein</fullName>
    </submittedName>
</protein>
<reference evidence="1 2" key="1">
    <citation type="journal article" date="2011" name="J. Bacteriol.">
        <title>Genome sequence of Chthoniobacter flavus Ellin428, an aerobic heterotrophic soil bacterium.</title>
        <authorList>
            <person name="Kant R."/>
            <person name="van Passel M.W."/>
            <person name="Palva A."/>
            <person name="Lucas S."/>
            <person name="Lapidus A."/>
            <person name="Glavina Del Rio T."/>
            <person name="Dalin E."/>
            <person name="Tice H."/>
            <person name="Bruce D."/>
            <person name="Goodwin L."/>
            <person name="Pitluck S."/>
            <person name="Larimer F.W."/>
            <person name="Land M.L."/>
            <person name="Hauser L."/>
            <person name="Sangwan P."/>
            <person name="de Vos W.M."/>
            <person name="Janssen P.H."/>
            <person name="Smidt H."/>
        </authorList>
    </citation>
    <scope>NUCLEOTIDE SEQUENCE [LARGE SCALE GENOMIC DNA]</scope>
    <source>
        <strain evidence="1 2">Ellin428</strain>
    </source>
</reference>
<dbReference type="EMBL" id="ABVL01000033">
    <property type="protein sequence ID" value="EDY16412.1"/>
    <property type="molecule type" value="Genomic_DNA"/>
</dbReference>
<name>B4DAU0_9BACT</name>
<gene>
    <name evidence="1" type="ORF">CfE428DRAFT_6031</name>
</gene>
<dbReference type="InParanoid" id="B4DAU0"/>
<comment type="caution">
    <text evidence="1">The sequence shown here is derived from an EMBL/GenBank/DDBJ whole genome shotgun (WGS) entry which is preliminary data.</text>
</comment>
<evidence type="ECO:0000313" key="2">
    <source>
        <dbReference type="Proteomes" id="UP000005824"/>
    </source>
</evidence>
<sequence length="159" mass="18232">MNITWQSVSREFEPDGSLRDIYVSPATLHDWQRVLDFVRQHGSEVCYSLDGQSASVPVSVREPFAVREHSSPLLTFRFGSIHFAAHFFCDNEVEFDIVPNDIRSESEFKSLCDFLQRIGDLLSKSVSLTPENCREDAFLKYHPNSREFHHAPSALNRNA</sequence>
<organism evidence="1 2">
    <name type="scientific">Chthoniobacter flavus Ellin428</name>
    <dbReference type="NCBI Taxonomy" id="497964"/>
    <lineage>
        <taxon>Bacteria</taxon>
        <taxon>Pseudomonadati</taxon>
        <taxon>Verrucomicrobiota</taxon>
        <taxon>Spartobacteria</taxon>
        <taxon>Chthoniobacterales</taxon>
        <taxon>Chthoniobacteraceae</taxon>
        <taxon>Chthoniobacter</taxon>
    </lineage>
</organism>
<dbReference type="Proteomes" id="UP000005824">
    <property type="component" value="Unassembled WGS sequence"/>
</dbReference>
<evidence type="ECO:0000313" key="1">
    <source>
        <dbReference type="EMBL" id="EDY16412.1"/>
    </source>
</evidence>
<keyword evidence="2" id="KW-1185">Reference proteome</keyword>
<proteinExistence type="predicted"/>
<dbReference type="AlphaFoldDB" id="B4DAU0"/>